<dbReference type="Pfam" id="PF22564">
    <property type="entry name" value="HAAS"/>
    <property type="match status" value="1"/>
</dbReference>
<comment type="caution">
    <text evidence="2">The sequence shown here is derived from an EMBL/GenBank/DDBJ whole genome shotgun (WGS) entry which is preliminary data.</text>
</comment>
<dbReference type="Proteomes" id="UP000321569">
    <property type="component" value="Unassembled WGS sequence"/>
</dbReference>
<feature type="transmembrane region" description="Helical" evidence="1">
    <location>
        <begin position="149"/>
        <end position="173"/>
    </location>
</feature>
<protein>
    <submittedName>
        <fullName evidence="2">Membrane protein</fullName>
    </submittedName>
</protein>
<dbReference type="RefSeq" id="WP_054747044.1">
    <property type="nucleotide sequence ID" value="NZ_BKAM01000073.1"/>
</dbReference>
<feature type="transmembrane region" description="Helical" evidence="1">
    <location>
        <begin position="84"/>
        <end position="106"/>
    </location>
</feature>
<proteinExistence type="predicted"/>
<dbReference type="EMBL" id="BKAM01000073">
    <property type="protein sequence ID" value="GEP73400.1"/>
    <property type="molecule type" value="Genomic_DNA"/>
</dbReference>
<feature type="transmembrane region" description="Helical" evidence="1">
    <location>
        <begin position="112"/>
        <end position="142"/>
    </location>
</feature>
<sequence>MDDYITELTALLGQLDPDERNEVVDFYTEYLQDGNFTTYNDCVRELGTPRQLTRKILADYSIKNLDAGSSTQSRTAKPKEDMKTVWLIILAVLSTPVTIPLALGLAGLSIGVFAAAFGIIVGLLGLIFGVVVSGLASLVIGISILPSDIWLGVLYTGIGIAFVGLIILMTPLFSAAFNGVVRGVTTFSRWAYQKIVPKNRAEKHGRRRQK</sequence>
<evidence type="ECO:0000313" key="3">
    <source>
        <dbReference type="Proteomes" id="UP000321569"/>
    </source>
</evidence>
<accession>A0A512PQD5</accession>
<organism evidence="2 3">
    <name type="scientific">Lentilactobacillus rapi</name>
    <dbReference type="NCBI Taxonomy" id="481723"/>
    <lineage>
        <taxon>Bacteria</taxon>
        <taxon>Bacillati</taxon>
        <taxon>Bacillota</taxon>
        <taxon>Bacilli</taxon>
        <taxon>Lactobacillales</taxon>
        <taxon>Lactobacillaceae</taxon>
        <taxon>Lentilactobacillus</taxon>
    </lineage>
</organism>
<gene>
    <name evidence="2" type="ORF">LRA02_22680</name>
</gene>
<dbReference type="OrthoDB" id="2242293at2"/>
<keyword evidence="1" id="KW-1133">Transmembrane helix</keyword>
<evidence type="ECO:0000256" key="1">
    <source>
        <dbReference type="SAM" id="Phobius"/>
    </source>
</evidence>
<reference evidence="2 3" key="1">
    <citation type="submission" date="2019-07" db="EMBL/GenBank/DDBJ databases">
        <title>Whole genome shotgun sequence of Lactobacillus rapi NBRC 109618.</title>
        <authorList>
            <person name="Hosoyama A."/>
            <person name="Uohara A."/>
            <person name="Ohji S."/>
            <person name="Ichikawa N."/>
        </authorList>
    </citation>
    <scope>NUCLEOTIDE SEQUENCE [LARGE SCALE GENOMIC DNA]</scope>
    <source>
        <strain evidence="2 3">NBRC 109618</strain>
    </source>
</reference>
<keyword evidence="1" id="KW-0472">Membrane</keyword>
<keyword evidence="1" id="KW-0812">Transmembrane</keyword>
<evidence type="ECO:0000313" key="2">
    <source>
        <dbReference type="EMBL" id="GEP73400.1"/>
    </source>
</evidence>
<dbReference type="AlphaFoldDB" id="A0A512PQD5"/>
<name>A0A512PQD5_9LACO</name>
<dbReference type="STRING" id="1423795.FD12_GL001168"/>